<dbReference type="InterPro" id="IPR040079">
    <property type="entry name" value="Glutathione_S-Trfase"/>
</dbReference>
<dbReference type="InterPro" id="IPR036282">
    <property type="entry name" value="Glutathione-S-Trfase_C_sf"/>
</dbReference>
<dbReference type="AlphaFoldDB" id="A0A2W5Q272"/>
<dbReference type="Proteomes" id="UP000249417">
    <property type="component" value="Unassembled WGS sequence"/>
</dbReference>
<protein>
    <submittedName>
        <fullName evidence="2">Glutathione S-transferase family protein</fullName>
    </submittedName>
</protein>
<dbReference type="InterPro" id="IPR004045">
    <property type="entry name" value="Glutathione_S-Trfase_N"/>
</dbReference>
<dbReference type="SFLD" id="SFLDS00019">
    <property type="entry name" value="Glutathione_Transferase_(cytos"/>
    <property type="match status" value="1"/>
</dbReference>
<keyword evidence="2" id="KW-0808">Transferase</keyword>
<organism evidence="2 3">
    <name type="scientific">Micavibrio aeruginosavorus</name>
    <dbReference type="NCBI Taxonomy" id="349221"/>
    <lineage>
        <taxon>Bacteria</taxon>
        <taxon>Pseudomonadati</taxon>
        <taxon>Bdellovibrionota</taxon>
        <taxon>Bdellovibrionia</taxon>
        <taxon>Bdellovibrionales</taxon>
        <taxon>Pseudobdellovibrionaceae</taxon>
        <taxon>Micavibrio</taxon>
    </lineage>
</organism>
<dbReference type="PANTHER" id="PTHR44051">
    <property type="entry name" value="GLUTATHIONE S-TRANSFERASE-RELATED"/>
    <property type="match status" value="1"/>
</dbReference>
<dbReference type="PROSITE" id="PS50405">
    <property type="entry name" value="GST_CTER"/>
    <property type="match status" value="1"/>
</dbReference>
<reference evidence="2 3" key="1">
    <citation type="submission" date="2017-08" db="EMBL/GenBank/DDBJ databases">
        <title>Infants hospitalized years apart are colonized by the same room-sourced microbial strains.</title>
        <authorList>
            <person name="Brooks B."/>
            <person name="Olm M.R."/>
            <person name="Firek B.A."/>
            <person name="Baker R."/>
            <person name="Thomas B.C."/>
            <person name="Morowitz M.J."/>
            <person name="Banfield J.F."/>
        </authorList>
    </citation>
    <scope>NUCLEOTIDE SEQUENCE [LARGE SCALE GENOMIC DNA]</scope>
    <source>
        <strain evidence="2">S2_005_002_R2_29</strain>
    </source>
</reference>
<sequence length="257" mass="28231">MFPASMLLYDEVIWLCNNKNSMSGRGLIFRVAASSLWASTSLMEQSRMSYELYTLAGSCSMAIHAVMNELGLAPNVHIMDKTEGENGLKSTTFKKMNPRANAPFITEDGKGVGEGAAIVAYLCDKEGKLLPKTGHERAKALQWLMFANSTLHPAYGRTFWLNTYLPEAVRDEALKTARSQIQDLWNYVEAELEKSGGTYLCGSEITCGDFLIATIANWNPVAYKFGPKTKALLASVSARPSYQKALSAESIEYKAAA</sequence>
<dbReference type="GO" id="GO:0016740">
    <property type="term" value="F:transferase activity"/>
    <property type="evidence" value="ECO:0007669"/>
    <property type="project" value="UniProtKB-KW"/>
</dbReference>
<dbReference type="SUPFAM" id="SSF47616">
    <property type="entry name" value="GST C-terminal domain-like"/>
    <property type="match status" value="1"/>
</dbReference>
<dbReference type="SUPFAM" id="SSF52833">
    <property type="entry name" value="Thioredoxin-like"/>
    <property type="match status" value="1"/>
</dbReference>
<dbReference type="Pfam" id="PF13417">
    <property type="entry name" value="GST_N_3"/>
    <property type="match status" value="1"/>
</dbReference>
<feature type="domain" description="GST C-terminal" evidence="1">
    <location>
        <begin position="133"/>
        <end position="257"/>
    </location>
</feature>
<dbReference type="SFLD" id="SFLDG00358">
    <property type="entry name" value="Main_(cytGST)"/>
    <property type="match status" value="1"/>
</dbReference>
<dbReference type="Pfam" id="PF00043">
    <property type="entry name" value="GST_C"/>
    <property type="match status" value="1"/>
</dbReference>
<gene>
    <name evidence="2" type="ORF">DI551_00535</name>
</gene>
<accession>A0A2W5Q272</accession>
<dbReference type="CDD" id="cd03188">
    <property type="entry name" value="GST_C_Beta"/>
    <property type="match status" value="1"/>
</dbReference>
<comment type="caution">
    <text evidence="2">The sequence shown here is derived from an EMBL/GenBank/DDBJ whole genome shotgun (WGS) entry which is preliminary data.</text>
</comment>
<dbReference type="PANTHER" id="PTHR44051:SF8">
    <property type="entry name" value="GLUTATHIONE S-TRANSFERASE GSTA"/>
    <property type="match status" value="1"/>
</dbReference>
<dbReference type="Gene3D" id="1.20.1050.10">
    <property type="match status" value="1"/>
</dbReference>
<dbReference type="Gene3D" id="3.40.30.10">
    <property type="entry name" value="Glutaredoxin"/>
    <property type="match status" value="1"/>
</dbReference>
<dbReference type="EMBL" id="QFQB01000002">
    <property type="protein sequence ID" value="PZQ48853.1"/>
    <property type="molecule type" value="Genomic_DNA"/>
</dbReference>
<dbReference type="InterPro" id="IPR010987">
    <property type="entry name" value="Glutathione-S-Trfase_C-like"/>
</dbReference>
<evidence type="ECO:0000313" key="3">
    <source>
        <dbReference type="Proteomes" id="UP000249417"/>
    </source>
</evidence>
<dbReference type="InterPro" id="IPR036249">
    <property type="entry name" value="Thioredoxin-like_sf"/>
</dbReference>
<dbReference type="InterPro" id="IPR004046">
    <property type="entry name" value="GST_C"/>
</dbReference>
<evidence type="ECO:0000313" key="2">
    <source>
        <dbReference type="EMBL" id="PZQ48853.1"/>
    </source>
</evidence>
<proteinExistence type="predicted"/>
<name>A0A2W5Q272_9BACT</name>
<evidence type="ECO:0000259" key="1">
    <source>
        <dbReference type="PROSITE" id="PS50405"/>
    </source>
</evidence>